<dbReference type="PANTHER" id="PTHR43941:SF1">
    <property type="entry name" value="STRUCTURAL MAINTENANCE OF CHROMOSOMES PROTEIN 2"/>
    <property type="match status" value="1"/>
</dbReference>
<dbReference type="Proteomes" id="UP000077266">
    <property type="component" value="Unassembled WGS sequence"/>
</dbReference>
<protein>
    <submittedName>
        <fullName evidence="2">Uncharacterized protein</fullName>
    </submittedName>
</protein>
<dbReference type="InParanoid" id="A0A165J037"/>
<organism evidence="2 3">
    <name type="scientific">Exidia glandulosa HHB12029</name>
    <dbReference type="NCBI Taxonomy" id="1314781"/>
    <lineage>
        <taxon>Eukaryota</taxon>
        <taxon>Fungi</taxon>
        <taxon>Dikarya</taxon>
        <taxon>Basidiomycota</taxon>
        <taxon>Agaricomycotina</taxon>
        <taxon>Agaricomycetes</taxon>
        <taxon>Auriculariales</taxon>
        <taxon>Exidiaceae</taxon>
        <taxon>Exidia</taxon>
    </lineage>
</organism>
<reference evidence="2 3" key="1">
    <citation type="journal article" date="2016" name="Mol. Biol. Evol.">
        <title>Comparative Genomics of Early-Diverging Mushroom-Forming Fungi Provides Insights into the Origins of Lignocellulose Decay Capabilities.</title>
        <authorList>
            <person name="Nagy L.G."/>
            <person name="Riley R."/>
            <person name="Tritt A."/>
            <person name="Adam C."/>
            <person name="Daum C."/>
            <person name="Floudas D."/>
            <person name="Sun H."/>
            <person name="Yadav J.S."/>
            <person name="Pangilinan J."/>
            <person name="Larsson K.H."/>
            <person name="Matsuura K."/>
            <person name="Barry K."/>
            <person name="Labutti K."/>
            <person name="Kuo R."/>
            <person name="Ohm R.A."/>
            <person name="Bhattacharya S.S."/>
            <person name="Shirouzu T."/>
            <person name="Yoshinaga Y."/>
            <person name="Martin F.M."/>
            <person name="Grigoriev I.V."/>
            <person name="Hibbett D.S."/>
        </authorList>
    </citation>
    <scope>NUCLEOTIDE SEQUENCE [LARGE SCALE GENOMIC DNA]</scope>
    <source>
        <strain evidence="2 3">HHB12029</strain>
    </source>
</reference>
<dbReference type="PANTHER" id="PTHR43941">
    <property type="entry name" value="STRUCTURAL MAINTENANCE OF CHROMOSOMES PROTEIN 2"/>
    <property type="match status" value="1"/>
</dbReference>
<feature type="region of interest" description="Disordered" evidence="1">
    <location>
        <begin position="18"/>
        <end position="47"/>
    </location>
</feature>
<gene>
    <name evidence="2" type="ORF">EXIGLDRAFT_835208</name>
</gene>
<evidence type="ECO:0000313" key="3">
    <source>
        <dbReference type="Proteomes" id="UP000077266"/>
    </source>
</evidence>
<feature type="compositionally biased region" description="Low complexity" evidence="1">
    <location>
        <begin position="477"/>
        <end position="490"/>
    </location>
</feature>
<sequence length="521" mass="56179">MLKYRSATLSPGQVQEAMASFGLADTQRSPSASSESAYSTPRERPDSTFGLARARLELAASTRANAQIVELRSALANANRTERRRTSELARLRQDVKQLMSLISNRDDVLNRVDLLLDRSQARSSTRDHQVADLNDQLADTRDQMSELCELHRIHVAKLAMDHELEMSRLVHQHDADVRLERELVNDLRFELDARDEQLSSLRTALDVITSPHPAPVAFLNAHSPCPIFSLPATPATASPLMMAQPKTSPLTALKAQNASLTKTLAAKDDDIAILTANLVEARERLSELEEVVTTKDEQLDARERALREVRAQLELQTREEPVPTVSESEAKRSRAPSLKLRIPAPAPVSVKTKTPRIPELDIRARVSARTRSGSSASGSSTTSKLVASKSTSAVGSSFSTLANARPTLQSLATDRKPIPTSRSAPLINANASTKRPSAKPSMPALKPAAKIGMGAAPSTRAKTSVPARSASTSSGVSRVPSASRPLRASAAKERKVTPSALEDLTNSPKLGNALPVSAGE</sequence>
<feature type="compositionally biased region" description="Low complexity" evidence="1">
    <location>
        <begin position="368"/>
        <end position="384"/>
    </location>
</feature>
<proteinExistence type="predicted"/>
<feature type="region of interest" description="Disordered" evidence="1">
    <location>
        <begin position="316"/>
        <end position="388"/>
    </location>
</feature>
<keyword evidence="3" id="KW-1185">Reference proteome</keyword>
<evidence type="ECO:0000313" key="2">
    <source>
        <dbReference type="EMBL" id="KZV94125.1"/>
    </source>
</evidence>
<dbReference type="OrthoDB" id="10640743at2759"/>
<dbReference type="AlphaFoldDB" id="A0A165J037"/>
<accession>A0A165J037</accession>
<evidence type="ECO:0000256" key="1">
    <source>
        <dbReference type="SAM" id="MobiDB-lite"/>
    </source>
</evidence>
<feature type="compositionally biased region" description="Low complexity" evidence="1">
    <location>
        <begin position="29"/>
        <end position="39"/>
    </location>
</feature>
<name>A0A165J037_EXIGL</name>
<feature type="region of interest" description="Disordered" evidence="1">
    <location>
        <begin position="409"/>
        <end position="521"/>
    </location>
</feature>
<dbReference type="EMBL" id="KV425978">
    <property type="protein sequence ID" value="KZV94125.1"/>
    <property type="molecule type" value="Genomic_DNA"/>
</dbReference>